<feature type="domain" description="GUN4 N-terminal ARM-like repeat" evidence="3">
    <location>
        <begin position="8"/>
        <end position="89"/>
    </location>
</feature>
<dbReference type="SUPFAM" id="SSF140869">
    <property type="entry name" value="GUN4-like"/>
    <property type="match status" value="1"/>
</dbReference>
<dbReference type="InterPro" id="IPR032192">
    <property type="entry name" value="GUN4_N"/>
</dbReference>
<protein>
    <submittedName>
        <fullName evidence="4">GUN4 N-terminal ARM-like repeat domain-containing protein</fullName>
    </submittedName>
</protein>
<feature type="coiled-coil region" evidence="1">
    <location>
        <begin position="9"/>
        <end position="36"/>
    </location>
</feature>
<dbReference type="PANTHER" id="PTHR34800:SF1">
    <property type="entry name" value="TETRAPYRROLE-BINDING PROTEIN, CHLOROPLASTIC"/>
    <property type="match status" value="1"/>
</dbReference>
<dbReference type="Proteomes" id="UP000664844">
    <property type="component" value="Unassembled WGS sequence"/>
</dbReference>
<dbReference type="RefSeq" id="WP_207086178.1">
    <property type="nucleotide sequence ID" value="NZ_JAFLQW010000013.1"/>
</dbReference>
<dbReference type="InterPro" id="IPR016024">
    <property type="entry name" value="ARM-type_fold"/>
</dbReference>
<feature type="domain" description="GUN4-like" evidence="2">
    <location>
        <begin position="97"/>
        <end position="236"/>
    </location>
</feature>
<organism evidence="4 5">
    <name type="scientific">Phormidium pseudopriestleyi FRX01</name>
    <dbReference type="NCBI Taxonomy" id="1759528"/>
    <lineage>
        <taxon>Bacteria</taxon>
        <taxon>Bacillati</taxon>
        <taxon>Cyanobacteriota</taxon>
        <taxon>Cyanophyceae</taxon>
        <taxon>Oscillatoriophycideae</taxon>
        <taxon>Oscillatoriales</taxon>
        <taxon>Oscillatoriaceae</taxon>
        <taxon>Phormidium</taxon>
    </lineage>
</organism>
<evidence type="ECO:0000259" key="3">
    <source>
        <dbReference type="Pfam" id="PF16416"/>
    </source>
</evidence>
<reference evidence="4 5" key="1">
    <citation type="submission" date="2021-03" db="EMBL/GenBank/DDBJ databases">
        <title>Metabolic Capacity of the Antarctic Cyanobacterium Phormidium pseudopriestleyi that Sustains Oxygenic Photosynthesis in the Presence of Hydrogen Sulfide.</title>
        <authorList>
            <person name="Lumian J.E."/>
            <person name="Jungblut A.D."/>
            <person name="Dillon M.L."/>
            <person name="Hawes I."/>
            <person name="Doran P.T."/>
            <person name="Mackey T.J."/>
            <person name="Dick G.J."/>
            <person name="Grettenberger C.L."/>
            <person name="Sumner D.Y."/>
        </authorList>
    </citation>
    <scope>NUCLEOTIDE SEQUENCE [LARGE SCALE GENOMIC DNA]</scope>
    <source>
        <strain evidence="4 5">FRX01</strain>
    </source>
</reference>
<dbReference type="Gene3D" id="1.10.10.1770">
    <property type="entry name" value="Gun4-like"/>
    <property type="match status" value="1"/>
</dbReference>
<keyword evidence="1" id="KW-0175">Coiled coil</keyword>
<evidence type="ECO:0000313" key="4">
    <source>
        <dbReference type="EMBL" id="MBO0347598.1"/>
    </source>
</evidence>
<dbReference type="Gene3D" id="1.25.40.620">
    <property type="match status" value="1"/>
</dbReference>
<dbReference type="PANTHER" id="PTHR34800">
    <property type="entry name" value="TETRAPYRROLE-BINDING PROTEIN, CHLOROPLASTIC"/>
    <property type="match status" value="1"/>
</dbReference>
<dbReference type="EMBL" id="JAFLQW010000013">
    <property type="protein sequence ID" value="MBO0347598.1"/>
    <property type="molecule type" value="Genomic_DNA"/>
</dbReference>
<sequence length="239" mass="27111">MSEPTTSSLSETSVNLADLESQLKTASEKNQLQLIEQIAGTGEAGLIILKQFLQARQNGPVNFIDGKIYQLLLKTDSPGIADFLRNAYPNGLVSLQSVRGIDYSQVQELLAKQDYQEADRVSMQKLCELAGPKAMERKWLYFTDIDKFPLEDLKTLDQLWQVYSEGKFGLSVQREIWLGVGKNWDKLWPKIGWKSGNTWTRYPGEFTWDLTAPRGHLPLSNQLRGVRVIEKLLTHPAWG</sequence>
<name>A0ABS3FKF5_9CYAN</name>
<dbReference type="InterPro" id="IPR037215">
    <property type="entry name" value="GUN4-like_sf"/>
</dbReference>
<keyword evidence="5" id="KW-1185">Reference proteome</keyword>
<comment type="caution">
    <text evidence="4">The sequence shown here is derived from an EMBL/GenBank/DDBJ whole genome shotgun (WGS) entry which is preliminary data.</text>
</comment>
<dbReference type="CDD" id="cd16383">
    <property type="entry name" value="GUN4"/>
    <property type="match status" value="1"/>
</dbReference>
<dbReference type="Pfam" id="PF05419">
    <property type="entry name" value="GUN4"/>
    <property type="match status" value="1"/>
</dbReference>
<dbReference type="SUPFAM" id="SSF48371">
    <property type="entry name" value="ARM repeat"/>
    <property type="match status" value="1"/>
</dbReference>
<evidence type="ECO:0000259" key="2">
    <source>
        <dbReference type="Pfam" id="PF05419"/>
    </source>
</evidence>
<dbReference type="Pfam" id="PF16416">
    <property type="entry name" value="GUN4_N"/>
    <property type="match status" value="1"/>
</dbReference>
<accession>A0ABS3FKF5</accession>
<evidence type="ECO:0000256" key="1">
    <source>
        <dbReference type="SAM" id="Coils"/>
    </source>
</evidence>
<gene>
    <name evidence="4" type="ORF">J0895_00430</name>
</gene>
<evidence type="ECO:0000313" key="5">
    <source>
        <dbReference type="Proteomes" id="UP000664844"/>
    </source>
</evidence>
<dbReference type="InterPro" id="IPR008629">
    <property type="entry name" value="GUN4-like"/>
</dbReference>
<proteinExistence type="predicted"/>